<dbReference type="EMBL" id="KN834073">
    <property type="protein sequence ID" value="KIK12533.1"/>
    <property type="molecule type" value="Genomic_DNA"/>
</dbReference>
<dbReference type="HOGENOM" id="CLU_027016_0_1_1"/>
<organism evidence="2 3">
    <name type="scientific">Pisolithus microcarpus 441</name>
    <dbReference type="NCBI Taxonomy" id="765257"/>
    <lineage>
        <taxon>Eukaryota</taxon>
        <taxon>Fungi</taxon>
        <taxon>Dikarya</taxon>
        <taxon>Basidiomycota</taxon>
        <taxon>Agaricomycotina</taxon>
        <taxon>Agaricomycetes</taxon>
        <taxon>Agaricomycetidae</taxon>
        <taxon>Boletales</taxon>
        <taxon>Sclerodermatineae</taxon>
        <taxon>Pisolithaceae</taxon>
        <taxon>Pisolithus</taxon>
    </lineage>
</organism>
<accession>A0A0C9YXB5</accession>
<dbReference type="InterPro" id="IPR011011">
    <property type="entry name" value="Znf_FYVE_PHD"/>
</dbReference>
<feature type="compositionally biased region" description="Low complexity" evidence="1">
    <location>
        <begin position="31"/>
        <end position="44"/>
    </location>
</feature>
<feature type="region of interest" description="Disordered" evidence="1">
    <location>
        <begin position="1"/>
        <end position="52"/>
    </location>
</feature>
<feature type="compositionally biased region" description="Polar residues" evidence="1">
    <location>
        <begin position="1"/>
        <end position="14"/>
    </location>
</feature>
<protein>
    <submittedName>
        <fullName evidence="2">Uncharacterized protein</fullName>
    </submittedName>
</protein>
<sequence length="479" mass="52945">MARTKQTAGRTTSGYAKPAQLSGHKRHRSSSTEILTSRSSSPLSSCPPSPELQPMTISKESNTFCYLCHDGGRTFICSNSACPRVVCDVCIDILESIATRLGNQEISFKCPACHEKEERAAHSKPMPYFAFTQIVQGKSVPACSMPTFVKGICERASKSQVRGGPILILHFVCTGLNTRGGIPRLLNAALEEYYTEATLPYLEVVFDFGTQHKLRHWQAEAQHLATTIGEDTFQQKIFFISVHSEVTRGDLFAGKDEGGMTWLYCPRRLFMDYLFAGRLQLLVSGATMFMLSCGPLVTFLQSICSFKEVLLELRPAYTITFGTTHFIGAVIKSFIVAFGGRVVIQGHDLGEVFTDLLNVSVELPMHTDAYLFQVEEQMASGMPNPSSSAIHIKGMHYSWYHTHHRPWGCPLPMSCLKCSSIHSWSPSKQGKDSSGAPGRISTCQSPACGFQMFSYQPRSYQVIKVKVGEGMGWIKQAGI</sequence>
<proteinExistence type="predicted"/>
<reference evidence="2 3" key="1">
    <citation type="submission" date="2014-04" db="EMBL/GenBank/DDBJ databases">
        <authorList>
            <consortium name="DOE Joint Genome Institute"/>
            <person name="Kuo A."/>
            <person name="Kohler A."/>
            <person name="Costa M.D."/>
            <person name="Nagy L.G."/>
            <person name="Floudas D."/>
            <person name="Copeland A."/>
            <person name="Barry K.W."/>
            <person name="Cichocki N."/>
            <person name="Veneault-Fourrey C."/>
            <person name="LaButti K."/>
            <person name="Lindquist E.A."/>
            <person name="Lipzen A."/>
            <person name="Lundell T."/>
            <person name="Morin E."/>
            <person name="Murat C."/>
            <person name="Sun H."/>
            <person name="Tunlid A."/>
            <person name="Henrissat B."/>
            <person name="Grigoriev I.V."/>
            <person name="Hibbett D.S."/>
            <person name="Martin F."/>
            <person name="Nordberg H.P."/>
            <person name="Cantor M.N."/>
            <person name="Hua S.X."/>
        </authorList>
    </citation>
    <scope>NUCLEOTIDE SEQUENCE [LARGE SCALE GENOMIC DNA]</scope>
    <source>
        <strain evidence="2 3">441</strain>
    </source>
</reference>
<keyword evidence="3" id="KW-1185">Reference proteome</keyword>
<dbReference type="Gene3D" id="3.30.40.10">
    <property type="entry name" value="Zinc/RING finger domain, C3HC4 (zinc finger)"/>
    <property type="match status" value="1"/>
</dbReference>
<reference evidence="3" key="2">
    <citation type="submission" date="2015-01" db="EMBL/GenBank/DDBJ databases">
        <title>Evolutionary Origins and Diversification of the Mycorrhizal Mutualists.</title>
        <authorList>
            <consortium name="DOE Joint Genome Institute"/>
            <consortium name="Mycorrhizal Genomics Consortium"/>
            <person name="Kohler A."/>
            <person name="Kuo A."/>
            <person name="Nagy L.G."/>
            <person name="Floudas D."/>
            <person name="Copeland A."/>
            <person name="Barry K.W."/>
            <person name="Cichocki N."/>
            <person name="Veneault-Fourrey C."/>
            <person name="LaButti K."/>
            <person name="Lindquist E.A."/>
            <person name="Lipzen A."/>
            <person name="Lundell T."/>
            <person name="Morin E."/>
            <person name="Murat C."/>
            <person name="Riley R."/>
            <person name="Ohm R."/>
            <person name="Sun H."/>
            <person name="Tunlid A."/>
            <person name="Henrissat B."/>
            <person name="Grigoriev I.V."/>
            <person name="Hibbett D.S."/>
            <person name="Martin F."/>
        </authorList>
    </citation>
    <scope>NUCLEOTIDE SEQUENCE [LARGE SCALE GENOMIC DNA]</scope>
    <source>
        <strain evidence="3">441</strain>
    </source>
</reference>
<gene>
    <name evidence="2" type="ORF">PISMIDRAFT_18677</name>
</gene>
<dbReference type="OrthoDB" id="2655622at2759"/>
<evidence type="ECO:0000313" key="3">
    <source>
        <dbReference type="Proteomes" id="UP000054018"/>
    </source>
</evidence>
<dbReference type="SUPFAM" id="SSF57903">
    <property type="entry name" value="FYVE/PHD zinc finger"/>
    <property type="match status" value="1"/>
</dbReference>
<dbReference type="InterPro" id="IPR013083">
    <property type="entry name" value="Znf_RING/FYVE/PHD"/>
</dbReference>
<dbReference type="AlphaFoldDB" id="A0A0C9YXB5"/>
<dbReference type="Proteomes" id="UP000054018">
    <property type="component" value="Unassembled WGS sequence"/>
</dbReference>
<evidence type="ECO:0000256" key="1">
    <source>
        <dbReference type="SAM" id="MobiDB-lite"/>
    </source>
</evidence>
<name>A0A0C9YXB5_9AGAM</name>
<evidence type="ECO:0000313" key="2">
    <source>
        <dbReference type="EMBL" id="KIK12533.1"/>
    </source>
</evidence>
<dbReference type="STRING" id="765257.A0A0C9YXB5"/>